<dbReference type="Proteomes" id="UP000828390">
    <property type="component" value="Unassembled WGS sequence"/>
</dbReference>
<feature type="compositionally biased region" description="Polar residues" evidence="2">
    <location>
        <begin position="16"/>
        <end position="28"/>
    </location>
</feature>
<evidence type="ECO:0000256" key="2">
    <source>
        <dbReference type="SAM" id="MobiDB-lite"/>
    </source>
</evidence>
<dbReference type="EMBL" id="JAIWYP010000012">
    <property type="protein sequence ID" value="KAH3727977.1"/>
    <property type="molecule type" value="Genomic_DNA"/>
</dbReference>
<dbReference type="AlphaFoldDB" id="A0A9D4HPA1"/>
<gene>
    <name evidence="3" type="ORF">DPMN_053923</name>
</gene>
<dbReference type="InterPro" id="IPR010849">
    <property type="entry name" value="Gonadal"/>
</dbReference>
<organism evidence="3 4">
    <name type="scientific">Dreissena polymorpha</name>
    <name type="common">Zebra mussel</name>
    <name type="synonym">Mytilus polymorpha</name>
    <dbReference type="NCBI Taxonomy" id="45954"/>
    <lineage>
        <taxon>Eukaryota</taxon>
        <taxon>Metazoa</taxon>
        <taxon>Spiralia</taxon>
        <taxon>Lophotrochozoa</taxon>
        <taxon>Mollusca</taxon>
        <taxon>Bivalvia</taxon>
        <taxon>Autobranchia</taxon>
        <taxon>Heteroconchia</taxon>
        <taxon>Euheterodonta</taxon>
        <taxon>Imparidentia</taxon>
        <taxon>Neoheterodontei</taxon>
        <taxon>Myida</taxon>
        <taxon>Dreissenoidea</taxon>
        <taxon>Dreissenidae</taxon>
        <taxon>Dreissena</taxon>
    </lineage>
</organism>
<reference evidence="3" key="1">
    <citation type="journal article" date="2019" name="bioRxiv">
        <title>The Genome of the Zebra Mussel, Dreissena polymorpha: A Resource for Invasive Species Research.</title>
        <authorList>
            <person name="McCartney M.A."/>
            <person name="Auch B."/>
            <person name="Kono T."/>
            <person name="Mallez S."/>
            <person name="Zhang Y."/>
            <person name="Obille A."/>
            <person name="Becker A."/>
            <person name="Abrahante J.E."/>
            <person name="Garbe J."/>
            <person name="Badalamenti J.P."/>
            <person name="Herman A."/>
            <person name="Mangelson H."/>
            <person name="Liachko I."/>
            <person name="Sullivan S."/>
            <person name="Sone E.D."/>
            <person name="Koren S."/>
            <person name="Silverstein K.A.T."/>
            <person name="Beckman K.B."/>
            <person name="Gohl D.M."/>
        </authorList>
    </citation>
    <scope>NUCLEOTIDE SEQUENCE</scope>
    <source>
        <strain evidence="3">Duluth1</strain>
        <tissue evidence="3">Whole animal</tissue>
    </source>
</reference>
<dbReference type="PANTHER" id="PTHR13054:SF2">
    <property type="entry name" value="PROTEIN DGCR6"/>
    <property type="match status" value="1"/>
</dbReference>
<evidence type="ECO:0000256" key="1">
    <source>
        <dbReference type="ARBA" id="ARBA00005939"/>
    </source>
</evidence>
<evidence type="ECO:0000313" key="3">
    <source>
        <dbReference type="EMBL" id="KAH3727977.1"/>
    </source>
</evidence>
<evidence type="ECO:0008006" key="5">
    <source>
        <dbReference type="Google" id="ProtNLM"/>
    </source>
</evidence>
<protein>
    <recommendedName>
        <fullName evidence="5">Gonadal protein gdl</fullName>
    </recommendedName>
</protein>
<comment type="similarity">
    <text evidence="1">Belongs to the gonadal family.</text>
</comment>
<keyword evidence="4" id="KW-1185">Reference proteome</keyword>
<reference evidence="3" key="2">
    <citation type="submission" date="2020-11" db="EMBL/GenBank/DDBJ databases">
        <authorList>
            <person name="McCartney M.A."/>
            <person name="Auch B."/>
            <person name="Kono T."/>
            <person name="Mallez S."/>
            <person name="Becker A."/>
            <person name="Gohl D.M."/>
            <person name="Silverstein K.A.T."/>
            <person name="Koren S."/>
            <person name="Bechman K.B."/>
            <person name="Herman A."/>
            <person name="Abrahante J.E."/>
            <person name="Garbe J."/>
        </authorList>
    </citation>
    <scope>NUCLEOTIDE SEQUENCE</scope>
    <source>
        <strain evidence="3">Duluth1</strain>
        <tissue evidence="3">Whole animal</tissue>
    </source>
</reference>
<dbReference type="PANTHER" id="PTHR13054">
    <property type="entry name" value="DIGEORGE SYNDROME CRITICAL REGION 6 DGCR6 FAMILY MEMBER"/>
    <property type="match status" value="1"/>
</dbReference>
<sequence>MIREWPNTFLLEFKTQPSSSARNMNGESSNRRDTITSSTSCRIWPGNCLSQKHELQKKHKAMLLDCQTRPHNLTLTKSQIDREIETTYKRCEEEIRKKDQKIIMELDQKVMDQQSTLEKAGVPGFYVTNKPLDIRMQMYLLDFIVRLSKLEIPS</sequence>
<proteinExistence type="inferred from homology"/>
<feature type="region of interest" description="Disordered" evidence="2">
    <location>
        <begin position="16"/>
        <end position="38"/>
    </location>
</feature>
<dbReference type="Pfam" id="PF07324">
    <property type="entry name" value="DGCR6"/>
    <property type="match status" value="1"/>
</dbReference>
<name>A0A9D4HPA1_DREPO</name>
<comment type="caution">
    <text evidence="3">The sequence shown here is derived from an EMBL/GenBank/DDBJ whole genome shotgun (WGS) entry which is preliminary data.</text>
</comment>
<evidence type="ECO:0000313" key="4">
    <source>
        <dbReference type="Proteomes" id="UP000828390"/>
    </source>
</evidence>
<accession>A0A9D4HPA1</accession>